<dbReference type="SUPFAM" id="SSF81383">
    <property type="entry name" value="F-box domain"/>
    <property type="match status" value="1"/>
</dbReference>
<evidence type="ECO:0000259" key="3">
    <source>
        <dbReference type="Pfam" id="PF23622"/>
    </source>
</evidence>
<dbReference type="InterPro" id="IPR050232">
    <property type="entry name" value="FBL13/AtMIF1-like"/>
</dbReference>
<dbReference type="InterPro" id="IPR036047">
    <property type="entry name" value="F-box-like_dom_sf"/>
</dbReference>
<evidence type="ECO:0000313" key="5">
    <source>
        <dbReference type="Proteomes" id="UP001231189"/>
    </source>
</evidence>
<feature type="domain" description="At1g61320/AtMIF1 LRR" evidence="3">
    <location>
        <begin position="190"/>
        <end position="312"/>
    </location>
</feature>
<sequence>MEIGHAAKPVREDRISKLDDAVLGHVLSFLPSKQAARAAALSSRWRDAFAGVHTVSIEEPEGSVPTYDDDRRRYSHDDSLPKDHDLPSRFGATITAAIVARHRSPAATPPLRALRVALHRCKYRDFVAVDQWISYALKQAGPALELDLRLRCLPIYCRRAHDDDDGVASPEHVGVPDPSLQLYMERFFLYTVPRGLFSSSTLRTLRIGPCRLSPPSAISLPSLVELLLSRVPDGEEDVGRLISACPRLADLTLESCDTVTALSFPDAPRLRRLVLRCCHNLANIVVDVSELRAFEYRGAVPEVSFMTMFGAKGWFLTMPSLTSCTVDICRGEVSAPEELSRLTGFLYQFASAKHLRLRSERLCPSIGDDAVTRLPTFRNLQHLELWGHLATDDDAADIVGVTSRILQHAPNLEVLSFVFETGTRTDADKDGPLPHGRYNCKEEELLDAHRLRYNRYDILDAPSGGARIPCLANRVREINLVHYQGGRVQRKLAKFLLCNACVMDELWCQFAEGPLWTQTELMREMKSWVTNKNANTVFR</sequence>
<accession>A0AAD8QPL2</accession>
<organism evidence="4 5">
    <name type="scientific">Lolium multiflorum</name>
    <name type="common">Italian ryegrass</name>
    <name type="synonym">Lolium perenne subsp. multiflorum</name>
    <dbReference type="NCBI Taxonomy" id="4521"/>
    <lineage>
        <taxon>Eukaryota</taxon>
        <taxon>Viridiplantae</taxon>
        <taxon>Streptophyta</taxon>
        <taxon>Embryophyta</taxon>
        <taxon>Tracheophyta</taxon>
        <taxon>Spermatophyta</taxon>
        <taxon>Magnoliopsida</taxon>
        <taxon>Liliopsida</taxon>
        <taxon>Poales</taxon>
        <taxon>Poaceae</taxon>
        <taxon>BOP clade</taxon>
        <taxon>Pooideae</taxon>
        <taxon>Poodae</taxon>
        <taxon>Poeae</taxon>
        <taxon>Poeae Chloroplast Group 2 (Poeae type)</taxon>
        <taxon>Loliodinae</taxon>
        <taxon>Loliinae</taxon>
        <taxon>Lolium</taxon>
    </lineage>
</organism>
<gene>
    <name evidence="4" type="ORF">QYE76_028965</name>
</gene>
<dbReference type="SUPFAM" id="SSF52047">
    <property type="entry name" value="RNI-like"/>
    <property type="match status" value="1"/>
</dbReference>
<dbReference type="AlphaFoldDB" id="A0AAD8QPL2"/>
<dbReference type="Gene3D" id="3.80.10.10">
    <property type="entry name" value="Ribonuclease Inhibitor"/>
    <property type="match status" value="1"/>
</dbReference>
<evidence type="ECO:0008006" key="6">
    <source>
        <dbReference type="Google" id="ProtNLM"/>
    </source>
</evidence>
<feature type="region of interest" description="Disordered" evidence="1">
    <location>
        <begin position="60"/>
        <end position="85"/>
    </location>
</feature>
<dbReference type="PANTHER" id="PTHR31900:SF30">
    <property type="entry name" value="SUPERFAMILY PROTEIN, PUTATIVE-RELATED"/>
    <property type="match status" value="1"/>
</dbReference>
<name>A0AAD8QPL2_LOLMU</name>
<dbReference type="InterPro" id="IPR001810">
    <property type="entry name" value="F-box_dom"/>
</dbReference>
<protein>
    <recommendedName>
        <fullName evidence="6">F-box domain-containing protein</fullName>
    </recommendedName>
</protein>
<comment type="caution">
    <text evidence="4">The sequence shown here is derived from an EMBL/GenBank/DDBJ whole genome shotgun (WGS) entry which is preliminary data.</text>
</comment>
<proteinExistence type="predicted"/>
<feature type="compositionally biased region" description="Basic and acidic residues" evidence="1">
    <location>
        <begin position="68"/>
        <end position="85"/>
    </location>
</feature>
<evidence type="ECO:0000313" key="4">
    <source>
        <dbReference type="EMBL" id="KAK1605292.1"/>
    </source>
</evidence>
<dbReference type="Pfam" id="PF23622">
    <property type="entry name" value="LRR_At1g61320_AtMIF1"/>
    <property type="match status" value="1"/>
</dbReference>
<dbReference type="Pfam" id="PF00646">
    <property type="entry name" value="F-box"/>
    <property type="match status" value="1"/>
</dbReference>
<dbReference type="PANTHER" id="PTHR31900">
    <property type="entry name" value="F-BOX/RNI SUPERFAMILY PROTEIN-RELATED"/>
    <property type="match status" value="1"/>
</dbReference>
<evidence type="ECO:0000259" key="2">
    <source>
        <dbReference type="Pfam" id="PF00646"/>
    </source>
</evidence>
<evidence type="ECO:0000256" key="1">
    <source>
        <dbReference type="SAM" id="MobiDB-lite"/>
    </source>
</evidence>
<reference evidence="4" key="1">
    <citation type="submission" date="2023-07" db="EMBL/GenBank/DDBJ databases">
        <title>A chromosome-level genome assembly of Lolium multiflorum.</title>
        <authorList>
            <person name="Chen Y."/>
            <person name="Copetti D."/>
            <person name="Kolliker R."/>
            <person name="Studer B."/>
        </authorList>
    </citation>
    <scope>NUCLEOTIDE SEQUENCE</scope>
    <source>
        <strain evidence="4">02402/16</strain>
        <tissue evidence="4">Leaf</tissue>
    </source>
</reference>
<dbReference type="InterPro" id="IPR055357">
    <property type="entry name" value="LRR_At1g61320_AtMIF1"/>
</dbReference>
<feature type="domain" description="F-box" evidence="2">
    <location>
        <begin position="15"/>
        <end position="49"/>
    </location>
</feature>
<dbReference type="EMBL" id="JAUUTY010000007">
    <property type="protein sequence ID" value="KAK1605292.1"/>
    <property type="molecule type" value="Genomic_DNA"/>
</dbReference>
<dbReference type="InterPro" id="IPR032675">
    <property type="entry name" value="LRR_dom_sf"/>
</dbReference>
<keyword evidence="5" id="KW-1185">Reference proteome</keyword>
<dbReference type="Proteomes" id="UP001231189">
    <property type="component" value="Unassembled WGS sequence"/>
</dbReference>